<reference evidence="3 4" key="2">
    <citation type="submission" date="2023-10" db="EMBL/GenBank/DDBJ databases">
        <authorList>
            <person name="Han X.F."/>
        </authorList>
    </citation>
    <scope>NUCLEOTIDE SEQUENCE [LARGE SCALE GENOMIC DNA]</scope>
    <source>
        <strain evidence="3 4">KCTC 39840</strain>
    </source>
</reference>
<evidence type="ECO:0000256" key="1">
    <source>
        <dbReference type="ARBA" id="ARBA00022801"/>
    </source>
</evidence>
<dbReference type="InterPro" id="IPR036380">
    <property type="entry name" value="Isochorismatase-like_sf"/>
</dbReference>
<keyword evidence="1" id="KW-0378">Hydrolase</keyword>
<evidence type="ECO:0000259" key="2">
    <source>
        <dbReference type="Pfam" id="PF00857"/>
    </source>
</evidence>
<accession>A0ABU4HJD1</accession>
<dbReference type="RefSeq" id="WP_318595682.1">
    <property type="nucleotide sequence ID" value="NZ_JAWSTH010000005.1"/>
</dbReference>
<name>A0ABU4HJD1_9ACTN</name>
<dbReference type="PANTHER" id="PTHR43540">
    <property type="entry name" value="PEROXYUREIDOACRYLATE/UREIDOACRYLATE AMIDOHYDROLASE-RELATED"/>
    <property type="match status" value="1"/>
</dbReference>
<keyword evidence="4" id="KW-1185">Reference proteome</keyword>
<evidence type="ECO:0000313" key="4">
    <source>
        <dbReference type="Proteomes" id="UP001284601"/>
    </source>
</evidence>
<comment type="caution">
    <text evidence="3">The sequence shown here is derived from an EMBL/GenBank/DDBJ whole genome shotgun (WGS) entry which is preliminary data.</text>
</comment>
<sequence>MSGSGALPTRLQERGFGLTLGFGQRPGLLVIDLINGFTDPSQPLGAELGPQIAATNELLAAAHGVGVPVFFTTVAYDAADLADAGLWRIKAGGATTLRSGTPAVELDARLDRAPNDHLVVKKYASAFFGTDLLSRLVFARVDTLVIAGCTTSGCVRASAVDALQNGIRPIVVEEAIGDRDRAAHEQSIWDMRLKYADVVGLSEAAASLRAASIETE</sequence>
<dbReference type="InterPro" id="IPR050272">
    <property type="entry name" value="Isochorismatase-like_hydrls"/>
</dbReference>
<dbReference type="Gene3D" id="3.40.50.850">
    <property type="entry name" value="Isochorismatase-like"/>
    <property type="match status" value="1"/>
</dbReference>
<dbReference type="InterPro" id="IPR000868">
    <property type="entry name" value="Isochorismatase-like_dom"/>
</dbReference>
<dbReference type="EMBL" id="JAWSTH010000005">
    <property type="protein sequence ID" value="MDW5593421.1"/>
    <property type="molecule type" value="Genomic_DNA"/>
</dbReference>
<gene>
    <name evidence="3" type="ORF">R7226_03670</name>
</gene>
<reference evidence="4" key="1">
    <citation type="submission" date="2023-07" db="EMBL/GenBank/DDBJ databases">
        <title>Conexibacter stalactiti sp. nov., isolated from stalactites in a lava cave and emended description of the genus Conexibacter.</title>
        <authorList>
            <person name="Lee S.D."/>
        </authorList>
    </citation>
    <scope>NUCLEOTIDE SEQUENCE [LARGE SCALE GENOMIC DNA]</scope>
    <source>
        <strain evidence="4">KCTC 39840</strain>
    </source>
</reference>
<dbReference type="PANTHER" id="PTHR43540:SF1">
    <property type="entry name" value="ISOCHORISMATASE HYDROLASE"/>
    <property type="match status" value="1"/>
</dbReference>
<organism evidence="3 4">
    <name type="scientific">Conexibacter stalactiti</name>
    <dbReference type="NCBI Taxonomy" id="1940611"/>
    <lineage>
        <taxon>Bacteria</taxon>
        <taxon>Bacillati</taxon>
        <taxon>Actinomycetota</taxon>
        <taxon>Thermoleophilia</taxon>
        <taxon>Solirubrobacterales</taxon>
        <taxon>Conexibacteraceae</taxon>
        <taxon>Conexibacter</taxon>
    </lineage>
</organism>
<dbReference type="Pfam" id="PF00857">
    <property type="entry name" value="Isochorismatase"/>
    <property type="match status" value="1"/>
</dbReference>
<dbReference type="SUPFAM" id="SSF52499">
    <property type="entry name" value="Isochorismatase-like hydrolases"/>
    <property type="match status" value="1"/>
</dbReference>
<feature type="domain" description="Isochorismatase-like" evidence="2">
    <location>
        <begin position="28"/>
        <end position="200"/>
    </location>
</feature>
<proteinExistence type="predicted"/>
<evidence type="ECO:0000313" key="3">
    <source>
        <dbReference type="EMBL" id="MDW5593421.1"/>
    </source>
</evidence>
<dbReference type="Proteomes" id="UP001284601">
    <property type="component" value="Unassembled WGS sequence"/>
</dbReference>
<protein>
    <submittedName>
        <fullName evidence="3">Isochorismatase family protein</fullName>
    </submittedName>
</protein>